<dbReference type="EMBL" id="JAIXNE010000003">
    <property type="protein sequence ID" value="MCA6075781.1"/>
    <property type="molecule type" value="Genomic_DNA"/>
</dbReference>
<dbReference type="GO" id="GO:0004180">
    <property type="term" value="F:carboxypeptidase activity"/>
    <property type="evidence" value="ECO:0007669"/>
    <property type="project" value="UniProtKB-KW"/>
</dbReference>
<reference evidence="3" key="1">
    <citation type="submission" date="2021-09" db="EMBL/GenBank/DDBJ databases">
        <title>Fulvivirga sp. isolated from coastal sediment.</title>
        <authorList>
            <person name="Yu H."/>
        </authorList>
    </citation>
    <scope>NUCLEOTIDE SEQUENCE</scope>
    <source>
        <strain evidence="3">1062</strain>
    </source>
</reference>
<dbReference type="Pfam" id="PF18939">
    <property type="entry name" value="DUF5686"/>
    <property type="match status" value="1"/>
</dbReference>
<dbReference type="InterPro" id="IPR008969">
    <property type="entry name" value="CarboxyPept-like_regulatory"/>
</dbReference>
<evidence type="ECO:0000313" key="3">
    <source>
        <dbReference type="EMBL" id="MCA6076909.1"/>
    </source>
</evidence>
<protein>
    <submittedName>
        <fullName evidence="3">DUF5686 and carboxypeptidase regulatory-like domain-containing protein</fullName>
    </submittedName>
</protein>
<keyword evidence="3" id="KW-0645">Protease</keyword>
<dbReference type="Proteomes" id="UP001139409">
    <property type="component" value="Unassembled WGS sequence"/>
</dbReference>
<dbReference type="EMBL" id="JAIXNE010000002">
    <property type="protein sequence ID" value="MCA6074604.1"/>
    <property type="molecule type" value="Genomic_DNA"/>
</dbReference>
<organism evidence="3 4">
    <name type="scientific">Fulvivirga sedimenti</name>
    <dbReference type="NCBI Taxonomy" id="2879465"/>
    <lineage>
        <taxon>Bacteria</taxon>
        <taxon>Pseudomonadati</taxon>
        <taxon>Bacteroidota</taxon>
        <taxon>Cytophagia</taxon>
        <taxon>Cytophagales</taxon>
        <taxon>Fulvivirgaceae</taxon>
        <taxon>Fulvivirga</taxon>
    </lineage>
</organism>
<keyword evidence="3" id="KW-0121">Carboxypeptidase</keyword>
<keyword evidence="3" id="KW-0378">Hydrolase</keyword>
<proteinExistence type="predicted"/>
<name>A0A9X1KZC8_9BACT</name>
<dbReference type="InterPro" id="IPR043741">
    <property type="entry name" value="DUF5686"/>
</dbReference>
<comment type="caution">
    <text evidence="3">The sequence shown here is derived from an EMBL/GenBank/DDBJ whole genome shotgun (WGS) entry which is preliminary data.</text>
</comment>
<dbReference type="Gene3D" id="2.60.40.1120">
    <property type="entry name" value="Carboxypeptidase-like, regulatory domain"/>
    <property type="match status" value="1"/>
</dbReference>
<dbReference type="Pfam" id="PF13715">
    <property type="entry name" value="CarbopepD_reg_2"/>
    <property type="match status" value="1"/>
</dbReference>
<accession>A0A9X1KZC8</accession>
<evidence type="ECO:0000313" key="4">
    <source>
        <dbReference type="Proteomes" id="UP001139409"/>
    </source>
</evidence>
<gene>
    <name evidence="1" type="ORF">LDX50_06970</name>
    <name evidence="2" type="ORF">LDX50_12940</name>
    <name evidence="3" type="ORF">LDX50_18660</name>
</gene>
<keyword evidence="4" id="KW-1185">Reference proteome</keyword>
<evidence type="ECO:0000313" key="2">
    <source>
        <dbReference type="EMBL" id="MCA6075781.1"/>
    </source>
</evidence>
<dbReference type="RefSeq" id="WP_225697718.1">
    <property type="nucleotide sequence ID" value="NZ_JAIXNE010000002.1"/>
</dbReference>
<sequence>MRFYISILFLILSIPVLGQERIIFGKVTDANTGDPIPFVNVFLKGTNTGVTTDFNGKYELVIRESADSLTASYIGYVTRTKPLTNAPRQELNFQLAEDVISLDEVVFIAGENPAFPILRKIVENKRRNDKSTLDAYEYETYTKIEVDVDNISESFREKKFMKKITSVMDSVDQLAGEDGKPILPLFISETLSQYFFRRDPRMQHEKIIKTKITGVGVEDGSLVSQFIGSSFQQYNFYENWLNIVSKEFVSPISVGWKTYYDYELNDSLYVDDDFCYRLDFYPKSEQDLAFSGTMWITKEDYALKRIDATVSRTANLNYIEKIKIQQELQKTSGGAWLPSQTRVLLDIGEITENMAGVLAKFYTSNREMVVNQPREPKFYARPIELNEDYRLDAKSEDYWDQHRHEPLSETEKNVYQMIDTLKSIPVVKTYTDILKVAINGYRKIGKIDLGPYLALYANNNVEGSRFHLGMRTNIDFSNKWILGGYLAYGIKDEEFKYRMFVERILDRDHWTTLRLAHGHEIDQVGLSAEDLIGNNIFLAATRFGRLNRPYYQDYFRMTFEREVLKGFTPSVSFTHKFYKPEFDFAYYTSESRQLDEIATNFTTSELRVQLRFAKDELYVQNDNERLSLGTLKWPIFTVQYTRGFEGLLGGDFNYNKLSINITDKYKVGFLGTTSLSLTAEKIFEVIPYPLLKNHVGNESIFYTTAAYNLMNWSEFTSDQYVTLRLNHYFEGFILNRIPLMKKLKWRLLATGNVLFGSLREENLNNLPQLTEEGNLTAPIGFLDPNRPYVEIGYGIENIFKVIRVDFIHRLTYREVEDANKFGVKISFQFIL</sequence>
<dbReference type="AlphaFoldDB" id="A0A9X1KZC8"/>
<evidence type="ECO:0000313" key="1">
    <source>
        <dbReference type="EMBL" id="MCA6074604.1"/>
    </source>
</evidence>
<dbReference type="EMBL" id="JAIXNE010000004">
    <property type="protein sequence ID" value="MCA6076909.1"/>
    <property type="molecule type" value="Genomic_DNA"/>
</dbReference>
<dbReference type="SUPFAM" id="SSF49464">
    <property type="entry name" value="Carboxypeptidase regulatory domain-like"/>
    <property type="match status" value="1"/>
</dbReference>